<dbReference type="GO" id="GO:0005509">
    <property type="term" value="F:calcium ion binding"/>
    <property type="evidence" value="ECO:0007669"/>
    <property type="project" value="InterPro"/>
</dbReference>
<keyword evidence="1 3" id="KW-0732">Signal</keyword>
<dbReference type="Gene3D" id="2.60.40.10">
    <property type="entry name" value="Immunoglobulins"/>
    <property type="match status" value="1"/>
</dbReference>
<evidence type="ECO:0000313" key="5">
    <source>
        <dbReference type="EMBL" id="QDT95060.1"/>
    </source>
</evidence>
<dbReference type="Gene3D" id="3.40.50.1460">
    <property type="match status" value="1"/>
</dbReference>
<evidence type="ECO:0000256" key="1">
    <source>
        <dbReference type="ARBA" id="ARBA00022729"/>
    </source>
</evidence>
<name>A0A517VQ43_9PLAN</name>
<dbReference type="SUPFAM" id="SSF52129">
    <property type="entry name" value="Caspase-like"/>
    <property type="match status" value="1"/>
</dbReference>
<dbReference type="GO" id="GO:0008234">
    <property type="term" value="F:cysteine-type peptidase activity"/>
    <property type="evidence" value="ECO:0007669"/>
    <property type="project" value="InterPro"/>
</dbReference>
<sequence length="597" mass="65247" precursor="true">MLQKSNSSFIVAKRLILLTSVIISAGCGSSEVADRTVDEFQAYAATALPSFSESELKAFATAVDLNGDGIISNTEFTNRFIVLREFTANNSPQPDSPANPTEGPTNDLKSVSTVIPALTNSEQATVLLITANELAAAWKPFAEWKTQGGKATKIITVQKIKEDYEATNIQEKIRLCVRDHIDRQGTRWVVLGGDSLSGANGLIPGGHRTMHAQEPEGIPTDIVYLSKTNWDADGDGIYGEWDEDRKAISYPDGQIGLGRIPVRTADDVRAFTEKVIAYESRYPTNDFARQMIYTCTDSPAYPKVRKSWDSHVSKVWKEGEVNRFFSRETPWDKDDEPGSYDLSAENLVSLLNKKTTGKLHIHGHGHLPAWVLERSMFTAKHVGQLKNDGAYPLITTVSCNTGEYDSEDDPSIVESMIRQPNGGTVAIVAPIRTGKPHFHKPSDFRLMVLEGKLDGTTMTMTRYWSHGLGSGLTTGEALMKAKADMTADAVKTAGYHLCICELNLLGDPTLDMRAKSPRMPQIIAPKSVDQGKQTVNITTDAPGSTVCLWKGKEVYEVRAADAKGKATFDITTETTGTLLATVSGANLNRVTAQIQVK</sequence>
<dbReference type="Proteomes" id="UP000318704">
    <property type="component" value="Chromosome"/>
</dbReference>
<feature type="signal peptide" evidence="3">
    <location>
        <begin position="1"/>
        <end position="25"/>
    </location>
</feature>
<dbReference type="PROSITE" id="PS51257">
    <property type="entry name" value="PROKAR_LIPOPROTEIN"/>
    <property type="match status" value="1"/>
</dbReference>
<evidence type="ECO:0000313" key="6">
    <source>
        <dbReference type="Proteomes" id="UP000318704"/>
    </source>
</evidence>
<organism evidence="5 6">
    <name type="scientific">Gimesia aquarii</name>
    <dbReference type="NCBI Taxonomy" id="2527964"/>
    <lineage>
        <taxon>Bacteria</taxon>
        <taxon>Pseudomonadati</taxon>
        <taxon>Planctomycetota</taxon>
        <taxon>Planctomycetia</taxon>
        <taxon>Planctomycetales</taxon>
        <taxon>Planctomycetaceae</taxon>
        <taxon>Gimesia</taxon>
    </lineage>
</organism>
<dbReference type="InterPro" id="IPR001769">
    <property type="entry name" value="Gingipain"/>
</dbReference>
<keyword evidence="5" id="KW-0378">Hydrolase</keyword>
<feature type="domain" description="EF-hand" evidence="4">
    <location>
        <begin position="51"/>
        <end position="86"/>
    </location>
</feature>
<dbReference type="EMBL" id="CP037920">
    <property type="protein sequence ID" value="QDT95060.1"/>
    <property type="molecule type" value="Genomic_DNA"/>
</dbReference>
<dbReference type="AlphaFoldDB" id="A0A517VQ43"/>
<dbReference type="InterPro" id="IPR013783">
    <property type="entry name" value="Ig-like_fold"/>
</dbReference>
<dbReference type="InterPro" id="IPR018247">
    <property type="entry name" value="EF_Hand_1_Ca_BS"/>
</dbReference>
<evidence type="ECO:0000259" key="4">
    <source>
        <dbReference type="PROSITE" id="PS50222"/>
    </source>
</evidence>
<protein>
    <submittedName>
        <fullName evidence="5">Gingipain R1</fullName>
        <ecNumber evidence="5">3.4.22.37</ecNumber>
    </submittedName>
</protein>
<dbReference type="PROSITE" id="PS50222">
    <property type="entry name" value="EF_HAND_2"/>
    <property type="match status" value="1"/>
</dbReference>
<dbReference type="PROSITE" id="PS00018">
    <property type="entry name" value="EF_HAND_1"/>
    <property type="match status" value="1"/>
</dbReference>
<dbReference type="KEGG" id="gaw:V144x_04940"/>
<dbReference type="InterPro" id="IPR002048">
    <property type="entry name" value="EF_hand_dom"/>
</dbReference>
<feature type="chain" id="PRO_5021998104" evidence="3">
    <location>
        <begin position="26"/>
        <end position="597"/>
    </location>
</feature>
<dbReference type="GO" id="GO:0006508">
    <property type="term" value="P:proteolysis"/>
    <property type="evidence" value="ECO:0007669"/>
    <property type="project" value="InterPro"/>
</dbReference>
<dbReference type="InterPro" id="IPR029031">
    <property type="entry name" value="Gingipain_N_sf"/>
</dbReference>
<dbReference type="SUPFAM" id="SSF47473">
    <property type="entry name" value="EF-hand"/>
    <property type="match status" value="1"/>
</dbReference>
<dbReference type="Pfam" id="PF01364">
    <property type="entry name" value="Peptidase_C25"/>
    <property type="match status" value="1"/>
</dbReference>
<dbReference type="Gene3D" id="3.40.50.10390">
    <property type="entry name" value="Gingipain r, domain 1"/>
    <property type="match status" value="1"/>
</dbReference>
<gene>
    <name evidence="5" type="primary">rgpA</name>
    <name evidence="5" type="ORF">V144x_04940</name>
</gene>
<evidence type="ECO:0000256" key="3">
    <source>
        <dbReference type="SAM" id="SignalP"/>
    </source>
</evidence>
<evidence type="ECO:0000256" key="2">
    <source>
        <dbReference type="SAM" id="MobiDB-lite"/>
    </source>
</evidence>
<dbReference type="InterPro" id="IPR011992">
    <property type="entry name" value="EF-hand-dom_pair"/>
</dbReference>
<dbReference type="InterPro" id="IPR029030">
    <property type="entry name" value="Caspase-like_dom_sf"/>
</dbReference>
<dbReference type="EC" id="3.4.22.37" evidence="5"/>
<proteinExistence type="predicted"/>
<feature type="region of interest" description="Disordered" evidence="2">
    <location>
        <begin position="88"/>
        <end position="109"/>
    </location>
</feature>
<reference evidence="5 6" key="1">
    <citation type="submission" date="2019-03" db="EMBL/GenBank/DDBJ databases">
        <title>Deep-cultivation of Planctomycetes and their phenomic and genomic characterization uncovers novel biology.</title>
        <authorList>
            <person name="Wiegand S."/>
            <person name="Jogler M."/>
            <person name="Boedeker C."/>
            <person name="Pinto D."/>
            <person name="Vollmers J."/>
            <person name="Rivas-Marin E."/>
            <person name="Kohn T."/>
            <person name="Peeters S.H."/>
            <person name="Heuer A."/>
            <person name="Rast P."/>
            <person name="Oberbeckmann S."/>
            <person name="Bunk B."/>
            <person name="Jeske O."/>
            <person name="Meyerdierks A."/>
            <person name="Storesund J.E."/>
            <person name="Kallscheuer N."/>
            <person name="Luecker S."/>
            <person name="Lage O.M."/>
            <person name="Pohl T."/>
            <person name="Merkel B.J."/>
            <person name="Hornburger P."/>
            <person name="Mueller R.-W."/>
            <person name="Bruemmer F."/>
            <person name="Labrenz M."/>
            <person name="Spormann A.M."/>
            <person name="Op den Camp H."/>
            <person name="Overmann J."/>
            <person name="Amann R."/>
            <person name="Jetten M.S.M."/>
            <person name="Mascher T."/>
            <person name="Medema M.H."/>
            <person name="Devos D.P."/>
            <person name="Kaster A.-K."/>
            <person name="Ovreas L."/>
            <person name="Rohde M."/>
            <person name="Galperin M.Y."/>
            <person name="Jogler C."/>
        </authorList>
    </citation>
    <scope>NUCLEOTIDE SEQUENCE [LARGE SCALE GENOMIC DNA]</scope>
    <source>
        <strain evidence="5 6">V144</strain>
    </source>
</reference>
<accession>A0A517VQ43</accession>